<evidence type="ECO:0000256" key="3">
    <source>
        <dbReference type="ARBA" id="ARBA00022452"/>
    </source>
</evidence>
<evidence type="ECO:0000256" key="1">
    <source>
        <dbReference type="ARBA" id="ARBA00004571"/>
    </source>
</evidence>
<dbReference type="PANTHER" id="PTHR30069">
    <property type="entry name" value="TONB-DEPENDENT OUTER MEMBRANE RECEPTOR"/>
    <property type="match status" value="1"/>
</dbReference>
<dbReference type="Gene3D" id="2.170.130.10">
    <property type="entry name" value="TonB-dependent receptor, plug domain"/>
    <property type="match status" value="1"/>
</dbReference>
<dbReference type="InterPro" id="IPR012910">
    <property type="entry name" value="Plug_dom"/>
</dbReference>
<dbReference type="RefSeq" id="WP_184473953.1">
    <property type="nucleotide sequence ID" value="NZ_JACHOV010000001.1"/>
</dbReference>
<evidence type="ECO:0000313" key="15">
    <source>
        <dbReference type="EMBL" id="MBB4640121.1"/>
    </source>
</evidence>
<evidence type="ECO:0000256" key="11">
    <source>
        <dbReference type="RuleBase" id="RU003357"/>
    </source>
</evidence>
<sequence length="633" mass="69442">MRFSQCLLLSTALFATSPALADDGEPIIVTATRTEQPLSRVGQSVYVLESDTILQSQKTTVADLLATTPGVTISRSGGIGAPTSVRIRGAEAEQTVALIDGVKLNDPSSGGGGFDFGNLLIGNIERIEVLRGPQSVLWGSQAIGGVINMITTDPTEAFRTNARAEYGYRNTAQFVGNISGKSGIFDGSLGAGYFRTDGISKLSEDRGATEKDGYKNFGANGKVRLHLTEALKVDLRGWYSYGRNEYDGFGVDSAEFSKTKELVGYAGVTWDLLEGRFRNRLAYAYTRTTRDNFDPAQSTEPSFEGEGTNERVEYQGIANISDGWQFTFGAERERSELFTLSAPSSFNPNPRPTRGSAVLESLYGQLIATPFQRLTITGGIRYDHHDSFGSETTLGASVAWSPNEGETLVRASYGEGFKAPTLYQLQGDFGNPDLRPERAKGWDAGVTQKLLDGKIEVSATWFERRTSDLIDFVSCLNSHPLCADGRFGYYENVSRTRAKGLELLLSLKPVESLTLDAQYSYTDAMNQVTEEKLPRRPEQVVSMRMDYRWPFGLSTGATVTHAGSSEDIDFGVFPEETVKLGGYVLVDLRTSYRLTDNLELYGRLENLFDERYETALNFGSPGRAGYIGVRLSY</sequence>
<dbReference type="Pfam" id="PF07715">
    <property type="entry name" value="Plug"/>
    <property type="match status" value="1"/>
</dbReference>
<evidence type="ECO:0000256" key="10">
    <source>
        <dbReference type="PROSITE-ProRule" id="PRU01360"/>
    </source>
</evidence>
<proteinExistence type="inferred from homology"/>
<name>A0A840HQY6_9SPHN</name>
<keyword evidence="6" id="KW-0406">Ion transport</keyword>
<dbReference type="GO" id="GO:0009279">
    <property type="term" value="C:cell outer membrane"/>
    <property type="evidence" value="ECO:0007669"/>
    <property type="project" value="UniProtKB-SubCell"/>
</dbReference>
<dbReference type="SUPFAM" id="SSF56935">
    <property type="entry name" value="Porins"/>
    <property type="match status" value="1"/>
</dbReference>
<evidence type="ECO:0000256" key="7">
    <source>
        <dbReference type="ARBA" id="ARBA00023077"/>
    </source>
</evidence>
<feature type="signal peptide" evidence="12">
    <location>
        <begin position="1"/>
        <end position="21"/>
    </location>
</feature>
<accession>A0A840HQY6</accession>
<comment type="similarity">
    <text evidence="10 11">Belongs to the TonB-dependent receptor family.</text>
</comment>
<dbReference type="EMBL" id="JACHOV010000001">
    <property type="protein sequence ID" value="MBB4640121.1"/>
    <property type="molecule type" value="Genomic_DNA"/>
</dbReference>
<dbReference type="InterPro" id="IPR036942">
    <property type="entry name" value="Beta-barrel_TonB_sf"/>
</dbReference>
<reference evidence="15 16" key="1">
    <citation type="submission" date="2020-08" db="EMBL/GenBank/DDBJ databases">
        <title>Genomic Encyclopedia of Type Strains, Phase IV (KMG-IV): sequencing the most valuable type-strain genomes for metagenomic binning, comparative biology and taxonomic classification.</title>
        <authorList>
            <person name="Goeker M."/>
        </authorList>
    </citation>
    <scope>NUCLEOTIDE SEQUENCE [LARGE SCALE GENOMIC DNA]</scope>
    <source>
        <strain evidence="15 16">DSM 7465</strain>
    </source>
</reference>
<evidence type="ECO:0000259" key="14">
    <source>
        <dbReference type="Pfam" id="PF07715"/>
    </source>
</evidence>
<evidence type="ECO:0000256" key="4">
    <source>
        <dbReference type="ARBA" id="ARBA00022692"/>
    </source>
</evidence>
<evidence type="ECO:0000313" key="16">
    <source>
        <dbReference type="Proteomes" id="UP000575068"/>
    </source>
</evidence>
<evidence type="ECO:0000256" key="2">
    <source>
        <dbReference type="ARBA" id="ARBA00022448"/>
    </source>
</evidence>
<keyword evidence="7 11" id="KW-0798">TonB box</keyword>
<dbReference type="GO" id="GO:0015889">
    <property type="term" value="P:cobalamin transport"/>
    <property type="evidence" value="ECO:0007669"/>
    <property type="project" value="TreeGrafter"/>
</dbReference>
<dbReference type="GO" id="GO:0006811">
    <property type="term" value="P:monoatomic ion transport"/>
    <property type="evidence" value="ECO:0007669"/>
    <property type="project" value="UniProtKB-KW"/>
</dbReference>
<feature type="domain" description="TonB-dependent receptor-like beta-barrel" evidence="13">
    <location>
        <begin position="203"/>
        <end position="607"/>
    </location>
</feature>
<evidence type="ECO:0000256" key="5">
    <source>
        <dbReference type="ARBA" id="ARBA00022729"/>
    </source>
</evidence>
<feature type="domain" description="TonB-dependent receptor plug" evidence="14">
    <location>
        <begin position="39"/>
        <end position="146"/>
    </location>
</feature>
<evidence type="ECO:0000256" key="8">
    <source>
        <dbReference type="ARBA" id="ARBA00023136"/>
    </source>
</evidence>
<comment type="subcellular location">
    <subcellularLocation>
        <location evidence="1 10">Cell outer membrane</location>
        <topology evidence="1 10">Multi-pass membrane protein</topology>
    </subcellularLocation>
</comment>
<dbReference type="Proteomes" id="UP000575068">
    <property type="component" value="Unassembled WGS sequence"/>
</dbReference>
<evidence type="ECO:0000256" key="9">
    <source>
        <dbReference type="ARBA" id="ARBA00023237"/>
    </source>
</evidence>
<dbReference type="InterPro" id="IPR000531">
    <property type="entry name" value="Beta-barrel_TonB"/>
</dbReference>
<dbReference type="PANTHER" id="PTHR30069:SF53">
    <property type="entry name" value="COLICIN I RECEPTOR-RELATED"/>
    <property type="match status" value="1"/>
</dbReference>
<dbReference type="InterPro" id="IPR037066">
    <property type="entry name" value="Plug_dom_sf"/>
</dbReference>
<organism evidence="15 16">
    <name type="scientific">Rhizorhapis suberifaciens</name>
    <name type="common">corky root of lettuce</name>
    <dbReference type="NCBI Taxonomy" id="13656"/>
    <lineage>
        <taxon>Bacteria</taxon>
        <taxon>Pseudomonadati</taxon>
        <taxon>Pseudomonadota</taxon>
        <taxon>Alphaproteobacteria</taxon>
        <taxon>Sphingomonadales</taxon>
        <taxon>Sphingomonadaceae</taxon>
        <taxon>Rhizorhapis</taxon>
    </lineage>
</organism>
<protein>
    <submittedName>
        <fullName evidence="15">Vitamin B12 transporter</fullName>
    </submittedName>
</protein>
<dbReference type="AlphaFoldDB" id="A0A840HQY6"/>
<dbReference type="Gene3D" id="2.40.170.20">
    <property type="entry name" value="TonB-dependent receptor, beta-barrel domain"/>
    <property type="match status" value="1"/>
</dbReference>
<evidence type="ECO:0000256" key="6">
    <source>
        <dbReference type="ARBA" id="ARBA00023065"/>
    </source>
</evidence>
<keyword evidence="9 10" id="KW-0998">Cell outer membrane</keyword>
<dbReference type="CDD" id="cd01347">
    <property type="entry name" value="ligand_gated_channel"/>
    <property type="match status" value="1"/>
</dbReference>
<keyword evidence="3 10" id="KW-1134">Transmembrane beta strand</keyword>
<feature type="chain" id="PRO_5032661134" evidence="12">
    <location>
        <begin position="22"/>
        <end position="633"/>
    </location>
</feature>
<keyword evidence="8 10" id="KW-0472">Membrane</keyword>
<evidence type="ECO:0000259" key="13">
    <source>
        <dbReference type="Pfam" id="PF00593"/>
    </source>
</evidence>
<gene>
    <name evidence="15" type="ORF">HNQ99_000401</name>
</gene>
<evidence type="ECO:0000256" key="12">
    <source>
        <dbReference type="SAM" id="SignalP"/>
    </source>
</evidence>
<dbReference type="PROSITE" id="PS52016">
    <property type="entry name" value="TONB_DEPENDENT_REC_3"/>
    <property type="match status" value="1"/>
</dbReference>
<keyword evidence="2 10" id="KW-0813">Transport</keyword>
<keyword evidence="5 12" id="KW-0732">Signal</keyword>
<keyword evidence="16" id="KW-1185">Reference proteome</keyword>
<keyword evidence="4 10" id="KW-0812">Transmembrane</keyword>
<dbReference type="InterPro" id="IPR039426">
    <property type="entry name" value="TonB-dep_rcpt-like"/>
</dbReference>
<dbReference type="Pfam" id="PF00593">
    <property type="entry name" value="TonB_dep_Rec_b-barrel"/>
    <property type="match status" value="1"/>
</dbReference>
<comment type="caution">
    <text evidence="15">The sequence shown here is derived from an EMBL/GenBank/DDBJ whole genome shotgun (WGS) entry which is preliminary data.</text>
</comment>